<accession>A0A6A7AYQ5</accession>
<organism evidence="2 3">
    <name type="scientific">Plenodomus tracheiphilus IPT5</name>
    <dbReference type="NCBI Taxonomy" id="1408161"/>
    <lineage>
        <taxon>Eukaryota</taxon>
        <taxon>Fungi</taxon>
        <taxon>Dikarya</taxon>
        <taxon>Ascomycota</taxon>
        <taxon>Pezizomycotina</taxon>
        <taxon>Dothideomycetes</taxon>
        <taxon>Pleosporomycetidae</taxon>
        <taxon>Pleosporales</taxon>
        <taxon>Pleosporineae</taxon>
        <taxon>Leptosphaeriaceae</taxon>
        <taxon>Plenodomus</taxon>
    </lineage>
</organism>
<dbReference type="AlphaFoldDB" id="A0A6A7AYQ5"/>
<protein>
    <recommendedName>
        <fullName evidence="4">BYS1 domain protein</fullName>
    </recommendedName>
</protein>
<evidence type="ECO:0000256" key="1">
    <source>
        <dbReference type="SAM" id="SignalP"/>
    </source>
</evidence>
<keyword evidence="3" id="KW-1185">Reference proteome</keyword>
<name>A0A6A7AYQ5_9PLEO</name>
<evidence type="ECO:0000313" key="3">
    <source>
        <dbReference type="Proteomes" id="UP000799423"/>
    </source>
</evidence>
<dbReference type="PANTHER" id="PTHR36195:SF4">
    <property type="entry name" value="DOMAIN PROTEIN, PUTATIVE (AFU_ORTHOLOGUE AFUA_5G01990)-RELATED"/>
    <property type="match status" value="1"/>
</dbReference>
<dbReference type="EMBL" id="MU006318">
    <property type="protein sequence ID" value="KAF2848390.1"/>
    <property type="molecule type" value="Genomic_DNA"/>
</dbReference>
<dbReference type="PANTHER" id="PTHR36195">
    <property type="entry name" value="DOMAIN PROTEIN, PUTATIVE (AFU_ORTHOLOGUE AFUA_5G01990)-RELATED-RELATED"/>
    <property type="match status" value="1"/>
</dbReference>
<dbReference type="InterPro" id="IPR006771">
    <property type="entry name" value="CetA-like"/>
</dbReference>
<feature type="signal peptide" evidence="1">
    <location>
        <begin position="1"/>
        <end position="17"/>
    </location>
</feature>
<keyword evidence="1" id="KW-0732">Signal</keyword>
<dbReference type="Pfam" id="PF04681">
    <property type="entry name" value="Bys1"/>
    <property type="match status" value="1"/>
</dbReference>
<sequence>MRFIIPALVAFAGSVAALGSAVVLNSSKRTIYVWPVGGSVGPRQTVVPGAIYREDLRRDEKSGGIAMKITTSADGLYNGDAQQVFAYNLDGDKVWYDLSTVFGEPFLGDRLEVTSTTGESIVWPKGSNPGGSQVKVAPNEENIWFTVYAAA</sequence>
<dbReference type="OrthoDB" id="3682664at2759"/>
<dbReference type="Proteomes" id="UP000799423">
    <property type="component" value="Unassembled WGS sequence"/>
</dbReference>
<evidence type="ECO:0008006" key="4">
    <source>
        <dbReference type="Google" id="ProtNLM"/>
    </source>
</evidence>
<proteinExistence type="predicted"/>
<evidence type="ECO:0000313" key="2">
    <source>
        <dbReference type="EMBL" id="KAF2848390.1"/>
    </source>
</evidence>
<feature type="chain" id="PRO_5025552891" description="BYS1 domain protein" evidence="1">
    <location>
        <begin position="18"/>
        <end position="151"/>
    </location>
</feature>
<reference evidence="2" key="1">
    <citation type="submission" date="2020-01" db="EMBL/GenBank/DDBJ databases">
        <authorList>
            <consortium name="DOE Joint Genome Institute"/>
            <person name="Haridas S."/>
            <person name="Albert R."/>
            <person name="Binder M."/>
            <person name="Bloem J."/>
            <person name="Labutti K."/>
            <person name="Salamov A."/>
            <person name="Andreopoulos B."/>
            <person name="Baker S.E."/>
            <person name="Barry K."/>
            <person name="Bills G."/>
            <person name="Bluhm B.H."/>
            <person name="Cannon C."/>
            <person name="Castanera R."/>
            <person name="Culley D.E."/>
            <person name="Daum C."/>
            <person name="Ezra D."/>
            <person name="Gonzalez J.B."/>
            <person name="Henrissat B."/>
            <person name="Kuo A."/>
            <person name="Liang C."/>
            <person name="Lipzen A."/>
            <person name="Lutzoni F."/>
            <person name="Magnuson J."/>
            <person name="Mondo S."/>
            <person name="Nolan M."/>
            <person name="Ohm R."/>
            <person name="Pangilinan J."/>
            <person name="Park H.-J."/>
            <person name="Ramirez L."/>
            <person name="Alfaro M."/>
            <person name="Sun H."/>
            <person name="Tritt A."/>
            <person name="Yoshinaga Y."/>
            <person name="Zwiers L.-H."/>
            <person name="Turgeon B.G."/>
            <person name="Goodwin S.B."/>
            <person name="Spatafora J.W."/>
            <person name="Crous P.W."/>
            <person name="Grigoriev I.V."/>
        </authorList>
    </citation>
    <scope>NUCLEOTIDE SEQUENCE</scope>
    <source>
        <strain evidence="2">IPT5</strain>
    </source>
</reference>
<gene>
    <name evidence="2" type="ORF">T440DRAFT_401459</name>
</gene>